<reference evidence="3" key="1">
    <citation type="journal article" date="2019" name="Int. J. Syst. Evol. Microbiol.">
        <title>The Global Catalogue of Microorganisms (GCM) 10K type strain sequencing project: providing services to taxonomists for standard genome sequencing and annotation.</title>
        <authorList>
            <consortium name="The Broad Institute Genomics Platform"/>
            <consortium name="The Broad Institute Genome Sequencing Center for Infectious Disease"/>
            <person name="Wu L."/>
            <person name="Ma J."/>
        </authorList>
    </citation>
    <scope>NUCLEOTIDE SEQUENCE [LARGE SCALE GENOMIC DNA]</scope>
    <source>
        <strain evidence="3">CGMCC 1.15643</strain>
    </source>
</reference>
<feature type="transmembrane region" description="Helical" evidence="1">
    <location>
        <begin position="55"/>
        <end position="81"/>
    </location>
</feature>
<sequence>MARRILAWELRNLHAATIMCAASSPAEFRTWRKAVHNVVAYQRRRSRWWRSVGLWAWWTSIGLYGIVELGSITATEFVSALRHRGDVRLRPIAIETVRTEVYRAAQSVSLSQRGDAAGRYQPVKIAIEPVIVAVSAVPIVGSRMIPPMPMIV</sequence>
<accession>A0ABW0FBF8</accession>
<dbReference type="RefSeq" id="WP_158446888.1">
    <property type="nucleotide sequence ID" value="NZ_JAOAOS010000018.1"/>
</dbReference>
<keyword evidence="1" id="KW-0812">Transmembrane</keyword>
<evidence type="ECO:0000313" key="2">
    <source>
        <dbReference type="EMBL" id="MFC5295875.1"/>
    </source>
</evidence>
<dbReference type="Proteomes" id="UP001595976">
    <property type="component" value="Unassembled WGS sequence"/>
</dbReference>
<gene>
    <name evidence="2" type="ORF">ACFPK2_23090</name>
</gene>
<proteinExistence type="predicted"/>
<name>A0ABW0FBF8_9HYPH</name>
<organism evidence="2 3">
    <name type="scientific">Bosea minatitlanensis</name>
    <dbReference type="NCBI Taxonomy" id="128782"/>
    <lineage>
        <taxon>Bacteria</taxon>
        <taxon>Pseudomonadati</taxon>
        <taxon>Pseudomonadota</taxon>
        <taxon>Alphaproteobacteria</taxon>
        <taxon>Hyphomicrobiales</taxon>
        <taxon>Boseaceae</taxon>
        <taxon>Bosea</taxon>
    </lineage>
</organism>
<protein>
    <submittedName>
        <fullName evidence="2">Uncharacterized protein</fullName>
    </submittedName>
</protein>
<comment type="caution">
    <text evidence="2">The sequence shown here is derived from an EMBL/GenBank/DDBJ whole genome shotgun (WGS) entry which is preliminary data.</text>
</comment>
<keyword evidence="3" id="KW-1185">Reference proteome</keyword>
<evidence type="ECO:0000256" key="1">
    <source>
        <dbReference type="SAM" id="Phobius"/>
    </source>
</evidence>
<dbReference type="EMBL" id="JBHSLI010000021">
    <property type="protein sequence ID" value="MFC5295875.1"/>
    <property type="molecule type" value="Genomic_DNA"/>
</dbReference>
<evidence type="ECO:0000313" key="3">
    <source>
        <dbReference type="Proteomes" id="UP001595976"/>
    </source>
</evidence>
<keyword evidence="1" id="KW-1133">Transmembrane helix</keyword>
<keyword evidence="1" id="KW-0472">Membrane</keyword>